<dbReference type="Pfam" id="PF09186">
    <property type="entry name" value="DUF1949"/>
    <property type="match status" value="1"/>
</dbReference>
<dbReference type="PANTHER" id="PTHR16301">
    <property type="entry name" value="IMPACT-RELATED"/>
    <property type="match status" value="1"/>
</dbReference>
<dbReference type="InterPro" id="IPR001498">
    <property type="entry name" value="Impact_N"/>
</dbReference>
<dbReference type="KEGG" id="pmq:PM3016_583"/>
<dbReference type="Gene3D" id="3.30.230.30">
    <property type="entry name" value="Impact, N-terminal domain"/>
    <property type="match status" value="1"/>
</dbReference>
<accession>H6NT09</accession>
<protein>
    <submittedName>
        <fullName evidence="4">YvyE</fullName>
    </submittedName>
</protein>
<dbReference type="InterPro" id="IPR020568">
    <property type="entry name" value="Ribosomal_Su5_D2-typ_SF"/>
</dbReference>
<dbReference type="SUPFAM" id="SSF54980">
    <property type="entry name" value="EF-G C-terminal domain-like"/>
    <property type="match status" value="1"/>
</dbReference>
<dbReference type="STRING" id="1116391.PM3016_583"/>
<dbReference type="GO" id="GO:0006446">
    <property type="term" value="P:regulation of translational initiation"/>
    <property type="evidence" value="ECO:0007669"/>
    <property type="project" value="TreeGrafter"/>
</dbReference>
<dbReference type="AlphaFoldDB" id="H6NT09"/>
<evidence type="ECO:0000313" key="5">
    <source>
        <dbReference type="Proteomes" id="UP000007523"/>
    </source>
</evidence>
<dbReference type="RefSeq" id="WP_014368393.1">
    <property type="nucleotide sequence ID" value="NC_016935.1"/>
</dbReference>
<name>H6NT09_9BACL</name>
<dbReference type="SUPFAM" id="SSF54211">
    <property type="entry name" value="Ribosomal protein S5 domain 2-like"/>
    <property type="match status" value="1"/>
</dbReference>
<dbReference type="InterPro" id="IPR023582">
    <property type="entry name" value="Impact"/>
</dbReference>
<dbReference type="PANTHER" id="PTHR16301:SF20">
    <property type="entry name" value="IMPACT FAMILY MEMBER YIGZ"/>
    <property type="match status" value="1"/>
</dbReference>
<dbReference type="InterPro" id="IPR035647">
    <property type="entry name" value="EFG_III/V"/>
</dbReference>
<feature type="domain" description="Impact N-terminal" evidence="2">
    <location>
        <begin position="19"/>
        <end position="120"/>
    </location>
</feature>
<organism evidence="4 5">
    <name type="scientific">Paenibacillus mucilaginosus 3016</name>
    <dbReference type="NCBI Taxonomy" id="1116391"/>
    <lineage>
        <taxon>Bacteria</taxon>
        <taxon>Bacillati</taxon>
        <taxon>Bacillota</taxon>
        <taxon>Bacilli</taxon>
        <taxon>Bacillales</taxon>
        <taxon>Paenibacillaceae</taxon>
        <taxon>Paenibacillus</taxon>
    </lineage>
</organism>
<dbReference type="PROSITE" id="PS00910">
    <property type="entry name" value="UPF0029"/>
    <property type="match status" value="1"/>
</dbReference>
<dbReference type="Pfam" id="PF01205">
    <property type="entry name" value="Impact_N"/>
    <property type="match status" value="1"/>
</dbReference>
<gene>
    <name evidence="4" type="ORF">PM3016_583</name>
</gene>
<keyword evidence="5" id="KW-1185">Reference proteome</keyword>
<dbReference type="EMBL" id="CP003235">
    <property type="protein sequence ID" value="AFC27550.1"/>
    <property type="molecule type" value="Genomic_DNA"/>
</dbReference>
<evidence type="ECO:0000259" key="2">
    <source>
        <dbReference type="Pfam" id="PF01205"/>
    </source>
</evidence>
<evidence type="ECO:0000313" key="4">
    <source>
        <dbReference type="EMBL" id="AFC27550.1"/>
    </source>
</evidence>
<dbReference type="GO" id="GO:0005737">
    <property type="term" value="C:cytoplasm"/>
    <property type="evidence" value="ECO:0007669"/>
    <property type="project" value="TreeGrafter"/>
</dbReference>
<reference evidence="4 5" key="1">
    <citation type="journal article" date="2012" name="J. Bacteriol.">
        <title>Complete Genome Sequence of Paenibacillus mucilaginosus 3016, a Bacterium Functional as Microbial Fertilizer.</title>
        <authorList>
            <person name="Ma M."/>
            <person name="Wang Z."/>
            <person name="Li L."/>
            <person name="Jiang X."/>
            <person name="Guan D."/>
            <person name="Cao F."/>
            <person name="Chen H."/>
            <person name="Wang X."/>
            <person name="Shen D."/>
            <person name="Du B."/>
            <person name="Li J."/>
        </authorList>
    </citation>
    <scope>NUCLEOTIDE SEQUENCE [LARGE SCALE GENOMIC DNA]</scope>
    <source>
        <strain evidence="4 5">3016</strain>
    </source>
</reference>
<evidence type="ECO:0000256" key="1">
    <source>
        <dbReference type="ARBA" id="ARBA00007665"/>
    </source>
</evidence>
<dbReference type="Proteomes" id="UP000007523">
    <property type="component" value="Chromosome"/>
</dbReference>
<dbReference type="InterPro" id="IPR015796">
    <property type="entry name" value="Impact_YigZ-like"/>
</dbReference>
<dbReference type="InterPro" id="IPR020569">
    <property type="entry name" value="UPF0029_Impact_CS"/>
</dbReference>
<proteinExistence type="inferred from homology"/>
<evidence type="ECO:0000259" key="3">
    <source>
        <dbReference type="Pfam" id="PF09186"/>
    </source>
</evidence>
<sequence>MLPQYRTVRAFGTAEIVIKKSRFIGFAKPVTTEEEAVAFIEGIKKEHWNATHNCSAYMIGERDEIQKASDDGEPSGTAGKPILEIIKNQGLKNVVVVVTRYFGGIMLGAGGLIRAYTDGAVAGLAAAEQVYQVLHREIRVEIDYTWLGKVENELRGRGTLLGETAFADKVTLLCLPKETEADAFIAWMTDLTQGQGVILQGESRYVEHAELS</sequence>
<dbReference type="InterPro" id="IPR015269">
    <property type="entry name" value="UPF0029_Impact_C"/>
</dbReference>
<dbReference type="InterPro" id="IPR036956">
    <property type="entry name" value="Impact_N_sf"/>
</dbReference>
<feature type="domain" description="UPF0029" evidence="3">
    <location>
        <begin position="140"/>
        <end position="195"/>
    </location>
</feature>
<dbReference type="HOGENOM" id="CLU_083552_2_1_9"/>
<dbReference type="NCBIfam" id="TIGR00257">
    <property type="entry name" value="IMPACT_YIGZ"/>
    <property type="match status" value="1"/>
</dbReference>
<comment type="similarity">
    <text evidence="1">Belongs to the IMPACT family.</text>
</comment>